<protein>
    <submittedName>
        <fullName evidence="4">Alpha/beta hydrolase family protein</fullName>
    </submittedName>
</protein>
<dbReference type="Pfam" id="PF03403">
    <property type="entry name" value="PAF-AH_p_II"/>
    <property type="match status" value="1"/>
</dbReference>
<dbReference type="GO" id="GO:0003847">
    <property type="term" value="F:1-alkyl-2-acetylglycerophosphocholine esterase activity"/>
    <property type="evidence" value="ECO:0007669"/>
    <property type="project" value="TreeGrafter"/>
</dbReference>
<name>A0A1H6V9Z8_9FIRM</name>
<keyword evidence="5" id="KW-1185">Reference proteome</keyword>
<evidence type="ECO:0000256" key="2">
    <source>
        <dbReference type="ARBA" id="ARBA00022963"/>
    </source>
</evidence>
<evidence type="ECO:0000313" key="4">
    <source>
        <dbReference type="EMBL" id="SEI97480.1"/>
    </source>
</evidence>
<dbReference type="InterPro" id="IPR029058">
    <property type="entry name" value="AB_hydrolase_fold"/>
</dbReference>
<keyword evidence="3" id="KW-0443">Lipid metabolism</keyword>
<dbReference type="AlphaFoldDB" id="A0A1H6V9Z8"/>
<dbReference type="PANTHER" id="PTHR10272:SF0">
    <property type="entry name" value="PLATELET-ACTIVATING FACTOR ACETYLHYDROLASE"/>
    <property type="match status" value="1"/>
</dbReference>
<dbReference type="PANTHER" id="PTHR10272">
    <property type="entry name" value="PLATELET-ACTIVATING FACTOR ACETYLHYDROLASE"/>
    <property type="match status" value="1"/>
</dbReference>
<proteinExistence type="predicted"/>
<keyword evidence="1 4" id="KW-0378">Hydrolase</keyword>
<dbReference type="STRING" id="84035.SAMN05660742_102133"/>
<reference evidence="4 5" key="1">
    <citation type="submission" date="2016-10" db="EMBL/GenBank/DDBJ databases">
        <authorList>
            <person name="de Groot N.N."/>
        </authorList>
    </citation>
    <scope>NUCLEOTIDE SEQUENCE [LARGE SCALE GENOMIC DNA]</scope>
    <source>
        <strain evidence="4 5">DSM 2179</strain>
    </source>
</reference>
<keyword evidence="2" id="KW-0442">Lipid degradation</keyword>
<organism evidence="4 5">
    <name type="scientific">Propionispira arboris</name>
    <dbReference type="NCBI Taxonomy" id="84035"/>
    <lineage>
        <taxon>Bacteria</taxon>
        <taxon>Bacillati</taxon>
        <taxon>Bacillota</taxon>
        <taxon>Negativicutes</taxon>
        <taxon>Selenomonadales</taxon>
        <taxon>Selenomonadaceae</taxon>
        <taxon>Propionispira</taxon>
    </lineage>
</organism>
<evidence type="ECO:0000256" key="3">
    <source>
        <dbReference type="ARBA" id="ARBA00023098"/>
    </source>
</evidence>
<dbReference type="SUPFAM" id="SSF53474">
    <property type="entry name" value="alpha/beta-Hydrolases"/>
    <property type="match status" value="1"/>
</dbReference>
<gene>
    <name evidence="4" type="ORF">SAMN05660742_102133</name>
</gene>
<dbReference type="GO" id="GO:0016042">
    <property type="term" value="P:lipid catabolic process"/>
    <property type="evidence" value="ECO:0007669"/>
    <property type="project" value="UniProtKB-KW"/>
</dbReference>
<sequence>MCKKNVKFLNQNEFALVIISEKVNFFRKGDFLKRICLLLMSLLFAFSSNTVGAAQWAGLELPAVTGNYRVGTVEVPMIDLQRAGVYADGSSSRHREIMTQIWYPADIGTTGPKSIYLDEATMEYMLKDNTIPGLDKNSRFKVKTHAVYNAPIAGGRRQFPVLIFSQGFGTSYFLYQSILEDLASHGYIVVGVNSPNVASITKFPHEPSRILPTFANDDDESAYLTKHFSEITADLRFVARQMSTVNDDFRLPLAKRVDVNRIGCFGHSYGGAAAIQAASEDSEIKAGANLDGSFWGEAFKRPTVKPMMLLANEESYEGDSTMQTFEANMGKESCGIKVRGLTALSHLGFSDSKLLMASLMGDEEGTVAAERIIQLTRASVRTFFDIKFNNAVPNELQEFKKTFPEAVVYEP</sequence>
<evidence type="ECO:0000313" key="5">
    <source>
        <dbReference type="Proteomes" id="UP000199662"/>
    </source>
</evidence>
<dbReference type="Gene3D" id="3.40.50.1820">
    <property type="entry name" value="alpha/beta hydrolase"/>
    <property type="match status" value="1"/>
</dbReference>
<evidence type="ECO:0000256" key="1">
    <source>
        <dbReference type="ARBA" id="ARBA00022801"/>
    </source>
</evidence>
<accession>A0A1H6V9Z8</accession>
<dbReference type="EMBL" id="FNZK01000002">
    <property type="protein sequence ID" value="SEI97480.1"/>
    <property type="molecule type" value="Genomic_DNA"/>
</dbReference>
<dbReference type="Proteomes" id="UP000199662">
    <property type="component" value="Unassembled WGS sequence"/>
</dbReference>